<evidence type="ECO:0000259" key="2">
    <source>
        <dbReference type="Pfam" id="PF07905"/>
    </source>
</evidence>
<dbReference type="STRING" id="1120920.SAMN03080599_02302"/>
<dbReference type="PANTHER" id="PTHR33744">
    <property type="entry name" value="CARBOHYDRATE DIACID REGULATOR"/>
    <property type="match status" value="1"/>
</dbReference>
<evidence type="ECO:0000313" key="5">
    <source>
        <dbReference type="EMBL" id="SCZ80530.1"/>
    </source>
</evidence>
<dbReference type="Pfam" id="PF13556">
    <property type="entry name" value="HTH_30"/>
    <property type="match status" value="1"/>
</dbReference>
<dbReference type="AlphaFoldDB" id="A0A1G5S3X7"/>
<protein>
    <submittedName>
        <fullName evidence="5">Purine catabolism regulatory protein</fullName>
    </submittedName>
</protein>
<dbReference type="OrthoDB" id="143422at2"/>
<dbReference type="Pfam" id="PF07905">
    <property type="entry name" value="PucR"/>
    <property type="match status" value="1"/>
</dbReference>
<dbReference type="InterPro" id="IPR051448">
    <property type="entry name" value="CdaR-like_regulators"/>
</dbReference>
<dbReference type="InterPro" id="IPR042070">
    <property type="entry name" value="PucR_C-HTH_sf"/>
</dbReference>
<feature type="domain" description="CdaR GGDEF-like" evidence="4">
    <location>
        <begin position="305"/>
        <end position="435"/>
    </location>
</feature>
<proteinExistence type="inferred from homology"/>
<dbReference type="InterPro" id="IPR025736">
    <property type="entry name" value="PucR_C-HTH_dom"/>
</dbReference>
<reference evidence="5 6" key="1">
    <citation type="submission" date="2016-10" db="EMBL/GenBank/DDBJ databases">
        <authorList>
            <person name="de Groot N.N."/>
        </authorList>
    </citation>
    <scope>NUCLEOTIDE SEQUENCE [LARGE SCALE GENOMIC DNA]</scope>
    <source>
        <strain evidence="5 6">DSM 2784</strain>
    </source>
</reference>
<keyword evidence="6" id="KW-1185">Reference proteome</keyword>
<sequence>MIDETGVSIKDILKMKVLEKSKIVAGEDGVQNVVTRVNVMADPDILSWVNEGEFLLTTGYFFKTTSLEDQLNLIEVSASKKLSGIGIKVYPYLERLPSELVELADRLKFPIVEIHHEIPFSDIMSPVFQEIFERQTNILRKVETLHHDTMNVVLKGGGVKDILKSLIKSIENPVLVKDYHFEEFIHDGEREPELCALFEENVRHSMRSSASVSKQTKTMTDRVVINGKEMDRVMVPVMIKNSVYGHLVAYGYERELTNFDALYMESTANVIALEFLKRLSVQEVENKYKTEFFEDLVSLDEKRKQKALERANYYRFDKEAFYSIMNVRVSKGDSSIASDEEYNQQLTKVMFLIDTICRKEGRTYLIANKGKKINVMTMWKSPEEYAKEFKKLAEETETVLDGKMGHISYKVGIGRLYKGLEEAYRSLYDADKAVEASKTYINERVIDFEALGIYKIFCQDHLKNELTSFYETTLEPLVAYDRKRDTELVKSLMVYFETNGNLKKMSELLFTHYNTVLYRINRIQEITGKSLENEGDRYGLQTALKIMRILDL</sequence>
<dbReference type="Proteomes" id="UP000199208">
    <property type="component" value="Unassembled WGS sequence"/>
</dbReference>
<evidence type="ECO:0000259" key="3">
    <source>
        <dbReference type="Pfam" id="PF13556"/>
    </source>
</evidence>
<gene>
    <name evidence="5" type="ORF">SAMN03080599_02302</name>
</gene>
<feature type="domain" description="Purine catabolism PurC-like" evidence="2">
    <location>
        <begin position="11"/>
        <end position="131"/>
    </location>
</feature>
<dbReference type="Pfam" id="PF17853">
    <property type="entry name" value="GGDEF_2"/>
    <property type="match status" value="1"/>
</dbReference>
<evidence type="ECO:0000313" key="6">
    <source>
        <dbReference type="Proteomes" id="UP000199208"/>
    </source>
</evidence>
<organism evidence="5 6">
    <name type="scientific">Acidaminobacter hydrogenoformans DSM 2784</name>
    <dbReference type="NCBI Taxonomy" id="1120920"/>
    <lineage>
        <taxon>Bacteria</taxon>
        <taxon>Bacillati</taxon>
        <taxon>Bacillota</taxon>
        <taxon>Clostridia</taxon>
        <taxon>Peptostreptococcales</taxon>
        <taxon>Acidaminobacteraceae</taxon>
        <taxon>Acidaminobacter</taxon>
    </lineage>
</organism>
<dbReference type="RefSeq" id="WP_092591637.1">
    <property type="nucleotide sequence ID" value="NZ_FMWL01000013.1"/>
</dbReference>
<dbReference type="EMBL" id="FMWL01000013">
    <property type="protein sequence ID" value="SCZ80530.1"/>
    <property type="molecule type" value="Genomic_DNA"/>
</dbReference>
<dbReference type="PANTHER" id="PTHR33744:SF1">
    <property type="entry name" value="DNA-BINDING TRANSCRIPTIONAL ACTIVATOR ADER"/>
    <property type="match status" value="1"/>
</dbReference>
<dbReference type="InterPro" id="IPR012914">
    <property type="entry name" value="PucR_dom"/>
</dbReference>
<evidence type="ECO:0000259" key="4">
    <source>
        <dbReference type="Pfam" id="PF17853"/>
    </source>
</evidence>
<feature type="domain" description="PucR C-terminal helix-turn-helix" evidence="3">
    <location>
        <begin position="488"/>
        <end position="546"/>
    </location>
</feature>
<evidence type="ECO:0000256" key="1">
    <source>
        <dbReference type="ARBA" id="ARBA00006754"/>
    </source>
</evidence>
<dbReference type="Gene3D" id="1.10.10.2840">
    <property type="entry name" value="PucR C-terminal helix-turn-helix domain"/>
    <property type="match status" value="1"/>
</dbReference>
<comment type="similarity">
    <text evidence="1">Belongs to the CdaR family.</text>
</comment>
<dbReference type="InterPro" id="IPR041522">
    <property type="entry name" value="CdaR_GGDEF"/>
</dbReference>
<name>A0A1G5S3X7_9FIRM</name>
<accession>A0A1G5S3X7</accession>